<dbReference type="Proteomes" id="UP000682733">
    <property type="component" value="Unassembled WGS sequence"/>
</dbReference>
<dbReference type="AlphaFoldDB" id="A0A8S2XL47"/>
<organism evidence="1 2">
    <name type="scientific">Didymodactylos carnosus</name>
    <dbReference type="NCBI Taxonomy" id="1234261"/>
    <lineage>
        <taxon>Eukaryota</taxon>
        <taxon>Metazoa</taxon>
        <taxon>Spiralia</taxon>
        <taxon>Gnathifera</taxon>
        <taxon>Rotifera</taxon>
        <taxon>Eurotatoria</taxon>
        <taxon>Bdelloidea</taxon>
        <taxon>Philodinida</taxon>
        <taxon>Philodinidae</taxon>
        <taxon>Didymodactylos</taxon>
    </lineage>
</organism>
<dbReference type="PANTHER" id="PTHR46601:SF2">
    <property type="entry name" value="UBIQUITIN-LIKE PROTEASE FAMILY PROFILE DOMAIN-CONTAINING PROTEIN"/>
    <property type="match status" value="1"/>
</dbReference>
<evidence type="ECO:0000313" key="2">
    <source>
        <dbReference type="Proteomes" id="UP000682733"/>
    </source>
</evidence>
<protein>
    <submittedName>
        <fullName evidence="1">Uncharacterized protein</fullName>
    </submittedName>
</protein>
<dbReference type="PANTHER" id="PTHR46601">
    <property type="entry name" value="ULP_PROTEASE DOMAIN-CONTAINING PROTEIN"/>
    <property type="match status" value="1"/>
</dbReference>
<reference evidence="1" key="1">
    <citation type="submission" date="2021-02" db="EMBL/GenBank/DDBJ databases">
        <authorList>
            <person name="Nowell W R."/>
        </authorList>
    </citation>
    <scope>NUCLEOTIDE SEQUENCE</scope>
</reference>
<name>A0A8S2XL47_9BILA</name>
<dbReference type="EMBL" id="CAJOBA010094862">
    <property type="protein sequence ID" value="CAF4499224.1"/>
    <property type="molecule type" value="Genomic_DNA"/>
</dbReference>
<evidence type="ECO:0000313" key="1">
    <source>
        <dbReference type="EMBL" id="CAF4499224.1"/>
    </source>
</evidence>
<sequence length="116" mass="12902">MSNEHDLKLSWNFFATSHGKRVVDGIGGTVKRMIWQEMMTKKQCKTAADFVPLAKSKTNIIILCEMAQGAIDASEQKLKQLFDGTKAVRNTQKLHNVIAVRQDVIECRSFGGSTSS</sequence>
<proteinExistence type="predicted"/>
<comment type="caution">
    <text evidence="1">The sequence shown here is derived from an EMBL/GenBank/DDBJ whole genome shotgun (WGS) entry which is preliminary data.</text>
</comment>
<accession>A0A8S2XL47</accession>
<gene>
    <name evidence="1" type="ORF">TMI583_LOCUS47882</name>
</gene>
<feature type="non-terminal residue" evidence="1">
    <location>
        <position position="1"/>
    </location>
</feature>